<organism evidence="1 2">
    <name type="scientific">Rhodocytophaga rosea</name>
    <dbReference type="NCBI Taxonomy" id="2704465"/>
    <lineage>
        <taxon>Bacteria</taxon>
        <taxon>Pseudomonadati</taxon>
        <taxon>Bacteroidota</taxon>
        <taxon>Cytophagia</taxon>
        <taxon>Cytophagales</taxon>
        <taxon>Rhodocytophagaceae</taxon>
        <taxon>Rhodocytophaga</taxon>
    </lineage>
</organism>
<dbReference type="Pfam" id="PF13618">
    <property type="entry name" value="Gluconate_2-dh3"/>
    <property type="match status" value="1"/>
</dbReference>
<accession>A0A6C0GUQ5</accession>
<evidence type="ECO:0000313" key="1">
    <source>
        <dbReference type="EMBL" id="QHT71293.1"/>
    </source>
</evidence>
<dbReference type="RefSeq" id="WP_162447232.1">
    <property type="nucleotide sequence ID" value="NZ_CP048222.1"/>
</dbReference>
<gene>
    <name evidence="1" type="ORF">GXP67_33885</name>
</gene>
<evidence type="ECO:0000313" key="2">
    <source>
        <dbReference type="Proteomes" id="UP000480178"/>
    </source>
</evidence>
<dbReference type="EMBL" id="CP048222">
    <property type="protein sequence ID" value="QHT71293.1"/>
    <property type="molecule type" value="Genomic_DNA"/>
</dbReference>
<sequence>MRRRLSLKQMAVALGGMITVPTWAYGWNQDALKFTSASLLPPELETLLSEVVDTLIPATDTPGARELGVDKFILTMLRDCYEKEAQDKLASALQTIDERAKQEVSSGFTACTQAQRTQVLAVLDKENKEQKEDRSSAFSLLKNLTIQGYLNSEYVMKNLLKYELIPARYHGCVPVNN</sequence>
<dbReference type="KEGG" id="rhoz:GXP67_33885"/>
<dbReference type="InterPro" id="IPR027056">
    <property type="entry name" value="Gluconate_2DH_su3"/>
</dbReference>
<protein>
    <submittedName>
        <fullName evidence="1">Gluconate 2-dehydrogenase subunit 3 family protein</fullName>
    </submittedName>
</protein>
<dbReference type="AlphaFoldDB" id="A0A6C0GUQ5"/>
<keyword evidence="2" id="KW-1185">Reference proteome</keyword>
<proteinExistence type="predicted"/>
<name>A0A6C0GUQ5_9BACT</name>
<reference evidence="1 2" key="1">
    <citation type="submission" date="2020-01" db="EMBL/GenBank/DDBJ databases">
        <authorList>
            <person name="Kim M.K."/>
        </authorList>
    </citation>
    <scope>NUCLEOTIDE SEQUENCE [LARGE SCALE GENOMIC DNA]</scope>
    <source>
        <strain evidence="1 2">172606-1</strain>
    </source>
</reference>
<dbReference type="Proteomes" id="UP000480178">
    <property type="component" value="Chromosome"/>
</dbReference>